<reference evidence="6" key="1">
    <citation type="journal article" date="2013" name="J. Plant Res.">
        <title>Effect of fungi and light on seed germination of three Opuntia species from semiarid lands of central Mexico.</title>
        <authorList>
            <person name="Delgado-Sanchez P."/>
            <person name="Jimenez-Bremont J.F."/>
            <person name="Guerrero-Gonzalez Mde L."/>
            <person name="Flores J."/>
        </authorList>
    </citation>
    <scope>NUCLEOTIDE SEQUENCE</scope>
    <source>
        <tissue evidence="6">Cladode</tissue>
    </source>
</reference>
<dbReference type="PANTHER" id="PTHR43900:SF47">
    <property type="entry name" value="GLUTATHIONE S-TRANSFERASE F6-RELATED"/>
    <property type="match status" value="1"/>
</dbReference>
<comment type="catalytic activity">
    <reaction evidence="4">
        <text>RX + glutathione = an S-substituted glutathione + a halide anion + H(+)</text>
        <dbReference type="Rhea" id="RHEA:16437"/>
        <dbReference type="ChEBI" id="CHEBI:15378"/>
        <dbReference type="ChEBI" id="CHEBI:16042"/>
        <dbReference type="ChEBI" id="CHEBI:17792"/>
        <dbReference type="ChEBI" id="CHEBI:57925"/>
        <dbReference type="ChEBI" id="CHEBI:90779"/>
        <dbReference type="EC" id="2.5.1.18"/>
    </reaction>
</comment>
<dbReference type="FunFam" id="1.20.1050.10:FF:000004">
    <property type="entry name" value="Glutathione S-transferase F2"/>
    <property type="match status" value="1"/>
</dbReference>
<accession>A0A7C9D0P5</accession>
<dbReference type="EMBL" id="GISG01064264">
    <property type="protein sequence ID" value="MBA4627944.1"/>
    <property type="molecule type" value="Transcribed_RNA"/>
</dbReference>
<reference evidence="6" key="2">
    <citation type="submission" date="2020-07" db="EMBL/GenBank/DDBJ databases">
        <authorList>
            <person name="Vera ALvarez R."/>
            <person name="Arias-Moreno D.M."/>
            <person name="Jimenez-Jacinto V."/>
            <person name="Jimenez-Bremont J.F."/>
            <person name="Swaminathan K."/>
            <person name="Moose S.P."/>
            <person name="Guerrero-Gonzalez M.L."/>
            <person name="Marino-Ramirez L."/>
            <person name="Landsman D."/>
            <person name="Rodriguez-Kessler M."/>
            <person name="Delgado-Sanchez P."/>
        </authorList>
    </citation>
    <scope>NUCLEOTIDE SEQUENCE</scope>
    <source>
        <tissue evidence="6">Cladode</tissue>
    </source>
</reference>
<dbReference type="PROSITE" id="PS50405">
    <property type="entry name" value="GST_CTER"/>
    <property type="match status" value="1"/>
</dbReference>
<dbReference type="InterPro" id="IPR036282">
    <property type="entry name" value="Glutathione-S-Trfase_C_sf"/>
</dbReference>
<dbReference type="InterPro" id="IPR034347">
    <property type="entry name" value="GST_Phi_C"/>
</dbReference>
<dbReference type="EC" id="2.5.1.18" evidence="2"/>
<dbReference type="InterPro" id="IPR004046">
    <property type="entry name" value="GST_C"/>
</dbReference>
<dbReference type="SUPFAM" id="SSF47616">
    <property type="entry name" value="GST C-terminal domain-like"/>
    <property type="match status" value="1"/>
</dbReference>
<comment type="similarity">
    <text evidence="1">Belongs to the GST superfamily. Phi family.</text>
</comment>
<dbReference type="GO" id="GO:0006749">
    <property type="term" value="P:glutathione metabolic process"/>
    <property type="evidence" value="ECO:0007669"/>
    <property type="project" value="TreeGrafter"/>
</dbReference>
<evidence type="ECO:0000256" key="3">
    <source>
        <dbReference type="ARBA" id="ARBA00022679"/>
    </source>
</evidence>
<dbReference type="Pfam" id="PF00043">
    <property type="entry name" value="GST_C"/>
    <property type="match status" value="1"/>
</dbReference>
<dbReference type="Gene3D" id="1.20.1050.10">
    <property type="match status" value="1"/>
</dbReference>
<sequence>MAELAVWMEVEAHQFEPVASKLAWELVYKKMFGMESDPAAVKEHETKLATVLDVYEARLSKHKYLAGDSFTLADLHHLPALHYLTGTQAKKLFDERAHVSAWVKDILARPAWAKTIALQKQA</sequence>
<dbReference type="GO" id="GO:0043295">
    <property type="term" value="F:glutathione binding"/>
    <property type="evidence" value="ECO:0007669"/>
    <property type="project" value="TreeGrafter"/>
</dbReference>
<dbReference type="AlphaFoldDB" id="A0A7C9D0P5"/>
<proteinExistence type="inferred from homology"/>
<evidence type="ECO:0000256" key="1">
    <source>
        <dbReference type="ARBA" id="ARBA00010128"/>
    </source>
</evidence>
<organism evidence="6">
    <name type="scientific">Opuntia streptacantha</name>
    <name type="common">Prickly pear cactus</name>
    <name type="synonym">Opuntia cardona</name>
    <dbReference type="NCBI Taxonomy" id="393608"/>
    <lineage>
        <taxon>Eukaryota</taxon>
        <taxon>Viridiplantae</taxon>
        <taxon>Streptophyta</taxon>
        <taxon>Embryophyta</taxon>
        <taxon>Tracheophyta</taxon>
        <taxon>Spermatophyta</taxon>
        <taxon>Magnoliopsida</taxon>
        <taxon>eudicotyledons</taxon>
        <taxon>Gunneridae</taxon>
        <taxon>Pentapetalae</taxon>
        <taxon>Caryophyllales</taxon>
        <taxon>Cactineae</taxon>
        <taxon>Cactaceae</taxon>
        <taxon>Opuntioideae</taxon>
        <taxon>Opuntia</taxon>
    </lineage>
</organism>
<evidence type="ECO:0000256" key="2">
    <source>
        <dbReference type="ARBA" id="ARBA00012452"/>
    </source>
</evidence>
<dbReference type="GO" id="GO:0009407">
    <property type="term" value="P:toxin catabolic process"/>
    <property type="evidence" value="ECO:0007669"/>
    <property type="project" value="UniProtKB-ARBA"/>
</dbReference>
<feature type="domain" description="GST C-terminal" evidence="5">
    <location>
        <begin position="1"/>
        <end position="122"/>
    </location>
</feature>
<keyword evidence="3" id="KW-0808">Transferase</keyword>
<name>A0A7C9D0P5_OPUST</name>
<evidence type="ECO:0000259" key="5">
    <source>
        <dbReference type="PROSITE" id="PS50405"/>
    </source>
</evidence>
<evidence type="ECO:0000256" key="4">
    <source>
        <dbReference type="ARBA" id="ARBA00047960"/>
    </source>
</evidence>
<dbReference type="GO" id="GO:0004364">
    <property type="term" value="F:glutathione transferase activity"/>
    <property type="evidence" value="ECO:0007669"/>
    <property type="project" value="UniProtKB-EC"/>
</dbReference>
<dbReference type="PANTHER" id="PTHR43900">
    <property type="entry name" value="GLUTATHIONE S-TRANSFERASE RHO"/>
    <property type="match status" value="1"/>
</dbReference>
<dbReference type="CDD" id="cd03187">
    <property type="entry name" value="GST_C_Phi"/>
    <property type="match status" value="1"/>
</dbReference>
<evidence type="ECO:0000313" key="6">
    <source>
        <dbReference type="EMBL" id="MBA4627944.1"/>
    </source>
</evidence>
<dbReference type="InterPro" id="IPR010987">
    <property type="entry name" value="Glutathione-S-Trfase_C-like"/>
</dbReference>
<protein>
    <recommendedName>
        <fullName evidence="2">glutathione transferase</fullName>
        <ecNumber evidence="2">2.5.1.18</ecNumber>
    </recommendedName>
</protein>
<dbReference type="GO" id="GO:0005737">
    <property type="term" value="C:cytoplasm"/>
    <property type="evidence" value="ECO:0007669"/>
    <property type="project" value="TreeGrafter"/>
</dbReference>